<feature type="domain" description="DUF3857" evidence="1">
    <location>
        <begin position="55"/>
        <end position="213"/>
    </location>
</feature>
<proteinExistence type="predicted"/>
<dbReference type="AlphaFoldDB" id="A0A5P2G317"/>
<sequence>MKLFFLTISLFCLCIIRAQKPYDTSLIIDSLKTNADAVKRLDEMKIIVKSPNEAVIKQKYAITILNENGADQAILVVPYDKKNVIEDINGTLWDEKGEKIKSLKKKDISDKPTSGDENLMMDTRFKLINFYYSKYPYTVEYEVETTIKSLFFIPNWDPIDDYRESMEKGALSIEVPNDYNLRCLPLNMSQVIPQTIKGKTTTYVWNIQNFKAIEFEKFAPIGIHNILPKVIISPSKFSFDQYTGDMSTWKDFGQFSYQLYEGRNTLPPNVVAEVHSLTDGLSNTEKIRKLYQYLQQNYRYISVQLGIGGWQPFDANFVAKNKYGDCKALSNYMYSLLKEASINSYPVLIKAGERNTDYLLPSFSSNFFNHVILCVPQEKDSIWLECTSQTLPMNYLSSFTANRKALMITPNGGIIVETPKLTYKQNGQIREASIQMDVDGNLKGTIHTNYTGQQQESIFSMLHEGSSDDLKKYLNRLFDLPTYEVTSHKYVENMKSIPQIEEDLDVVASNYATVMGKRIVIVPNLFNLSQEKLPKYEVRKTSEVFTFPFEDIDSVNISVPSGYIVEALPKPVIIMTKFGRYSAMSEVKDGKIIFKRKQERYAGEFAPTEYNDMIQYFEKVYEADRKKIVLVKQ</sequence>
<name>A0A5P2G317_9BACT</name>
<dbReference type="Gene3D" id="2.60.120.1130">
    <property type="match status" value="1"/>
</dbReference>
<protein>
    <submittedName>
        <fullName evidence="2">DUF3857 domain-containing protein</fullName>
    </submittedName>
</protein>
<dbReference type="Gene3D" id="2.60.40.3140">
    <property type="match status" value="1"/>
</dbReference>
<dbReference type="RefSeq" id="WP_131331152.1">
    <property type="nucleotide sequence ID" value="NZ_CP044016.1"/>
</dbReference>
<dbReference type="Gene3D" id="3.10.620.30">
    <property type="match status" value="1"/>
</dbReference>
<evidence type="ECO:0000313" key="3">
    <source>
        <dbReference type="Proteomes" id="UP000292424"/>
    </source>
</evidence>
<dbReference type="KEGG" id="arac:E0W69_016580"/>
<gene>
    <name evidence="2" type="ORF">E0W69_016580</name>
</gene>
<dbReference type="InterPro" id="IPR024618">
    <property type="entry name" value="DUF3857"/>
</dbReference>
<evidence type="ECO:0000313" key="2">
    <source>
        <dbReference type="EMBL" id="QES90196.1"/>
    </source>
</evidence>
<accession>A0A5P2G317</accession>
<keyword evidence="3" id="KW-1185">Reference proteome</keyword>
<dbReference type="EMBL" id="CP044016">
    <property type="protein sequence ID" value="QES90196.1"/>
    <property type="molecule type" value="Genomic_DNA"/>
</dbReference>
<dbReference type="Pfam" id="PF12969">
    <property type="entry name" value="DUF3857"/>
    <property type="match status" value="1"/>
</dbReference>
<reference evidence="2 3" key="1">
    <citation type="submission" date="2019-09" db="EMBL/GenBank/DDBJ databases">
        <title>Complete genome sequence of Arachidicoccus sp. B3-10 isolated from apple orchard soil.</title>
        <authorList>
            <person name="Kim H.S."/>
            <person name="Han K.-I."/>
            <person name="Suh M.K."/>
            <person name="Lee K.C."/>
            <person name="Eom M.K."/>
            <person name="Kim J.-S."/>
            <person name="Kang S.W."/>
            <person name="Sin Y."/>
            <person name="Lee J.-S."/>
        </authorList>
    </citation>
    <scope>NUCLEOTIDE SEQUENCE [LARGE SCALE GENOMIC DNA]</scope>
    <source>
        <strain evidence="2 3">B3-10</strain>
    </source>
</reference>
<dbReference type="InterPro" id="IPR038765">
    <property type="entry name" value="Papain-like_cys_pep_sf"/>
</dbReference>
<dbReference type="SUPFAM" id="SSF54001">
    <property type="entry name" value="Cysteine proteinases"/>
    <property type="match status" value="1"/>
</dbReference>
<dbReference type="Proteomes" id="UP000292424">
    <property type="component" value="Chromosome"/>
</dbReference>
<organism evidence="2 3">
    <name type="scientific">Rhizosphaericola mali</name>
    <dbReference type="NCBI Taxonomy" id="2545455"/>
    <lineage>
        <taxon>Bacteria</taxon>
        <taxon>Pseudomonadati</taxon>
        <taxon>Bacteroidota</taxon>
        <taxon>Chitinophagia</taxon>
        <taxon>Chitinophagales</taxon>
        <taxon>Chitinophagaceae</taxon>
        <taxon>Rhizosphaericola</taxon>
    </lineage>
</organism>
<evidence type="ECO:0000259" key="1">
    <source>
        <dbReference type="Pfam" id="PF12969"/>
    </source>
</evidence>
<dbReference type="OrthoDB" id="8595007at2"/>